<name>A0A1M4Y231_9CLOT</name>
<proteinExistence type="predicted"/>
<keyword evidence="1" id="KW-0175">Coiled coil</keyword>
<evidence type="ECO:0000313" key="2">
    <source>
        <dbReference type="EMBL" id="SHE99748.1"/>
    </source>
</evidence>
<reference evidence="2 3" key="1">
    <citation type="submission" date="2016-11" db="EMBL/GenBank/DDBJ databases">
        <authorList>
            <person name="Jaros S."/>
            <person name="Januszkiewicz K."/>
            <person name="Wedrychowicz H."/>
        </authorList>
    </citation>
    <scope>NUCLEOTIDE SEQUENCE [LARGE SCALE GENOMIC DNA]</scope>
    <source>
        <strain evidence="2 3">DSM 17459</strain>
    </source>
</reference>
<dbReference type="RefSeq" id="WP_072851655.1">
    <property type="nucleotide sequence ID" value="NZ_FQVI01000010.1"/>
</dbReference>
<gene>
    <name evidence="2" type="ORF">SAMN02745158_02207</name>
</gene>
<dbReference type="AlphaFoldDB" id="A0A1M4Y231"/>
<dbReference type="OrthoDB" id="1976460at2"/>
<organism evidence="2 3">
    <name type="scientific">Lactonifactor longoviformis DSM 17459</name>
    <dbReference type="NCBI Taxonomy" id="1122155"/>
    <lineage>
        <taxon>Bacteria</taxon>
        <taxon>Bacillati</taxon>
        <taxon>Bacillota</taxon>
        <taxon>Clostridia</taxon>
        <taxon>Eubacteriales</taxon>
        <taxon>Clostridiaceae</taxon>
        <taxon>Lactonifactor</taxon>
    </lineage>
</organism>
<dbReference type="Proteomes" id="UP000184245">
    <property type="component" value="Unassembled WGS sequence"/>
</dbReference>
<feature type="coiled-coil region" evidence="1">
    <location>
        <begin position="99"/>
        <end position="134"/>
    </location>
</feature>
<keyword evidence="3" id="KW-1185">Reference proteome</keyword>
<sequence length="260" mass="30075">MGEQEMFKTTIMGGFDKEDVLEQVQKLKDDSASRLAKLKKELEAKDAKIAELIKRLELKDAQQARLEEEIHNKYQKYIERYDSIGRLVFEAQVKAEDMVAEAQRKSEEIITQAEEEAKRRVDSVQSEIDDKLVEGKKKYLAVQDEMNGIVELINQAQKRFMASYKEVHQIISTMPTSLQDIEDERDVDLLHPMEELEIHEIEKEKAKEVHLGDTQELEVMDALDSIADLDEYDAEDEINDQLVNKIQSMLGDDLDDDLED</sequence>
<feature type="coiled-coil region" evidence="1">
    <location>
        <begin position="21"/>
        <end position="69"/>
    </location>
</feature>
<evidence type="ECO:0000256" key="1">
    <source>
        <dbReference type="SAM" id="Coils"/>
    </source>
</evidence>
<protein>
    <submittedName>
        <fullName evidence="2">Uncharacterized protein</fullName>
    </submittedName>
</protein>
<accession>A0A1M4Y231</accession>
<dbReference type="EMBL" id="FQVI01000010">
    <property type="protein sequence ID" value="SHE99748.1"/>
    <property type="molecule type" value="Genomic_DNA"/>
</dbReference>
<evidence type="ECO:0000313" key="3">
    <source>
        <dbReference type="Proteomes" id="UP000184245"/>
    </source>
</evidence>
<dbReference type="STRING" id="1122155.SAMN02745158_02207"/>